<reference evidence="2 3" key="1">
    <citation type="submission" date="2020-01" db="EMBL/GenBank/DDBJ databases">
        <authorList>
            <person name="Kim M.K."/>
        </authorList>
    </citation>
    <scope>NUCLEOTIDE SEQUENCE [LARGE SCALE GENOMIC DNA]</scope>
    <source>
        <strain evidence="2 3">172606-1</strain>
    </source>
</reference>
<evidence type="ECO:0000313" key="3">
    <source>
        <dbReference type="Proteomes" id="UP000480178"/>
    </source>
</evidence>
<dbReference type="RefSeq" id="WP_162444198.1">
    <property type="nucleotide sequence ID" value="NZ_CP048222.1"/>
</dbReference>
<sequence>MKKRLYLLLYKFVSVICLLICLPVYVYAQQTNSLILAENHKPGTKEWMLTKVDTVRTFIKDQKSAPPYYARSKRIEGFVSKTSYAAGDTVHVYVNTEPISTFKLEVFRMGYYQGNGGRRMLSVENIKGIAQPTPEDGKRNLRESVWQRSHSFTIPSEWVSGVYLGKLTENNTGYQAYIVFVVKDKRKADFMFQVSDLTWQAYNRWPAWRSLYDFQDNIWNTSGGNILSFDRPYTFYYNGLPSNLNLYTNGSGEFLLWEFPLAFWMEREGYDVTYVSNLDTHQDAQGLLRVKGFISVGHDEYWTRQMHMNVSHARDQGINLLFLGGNSVDGEIFLTTSSDGRPDRIMGRIRDFPDEQNLMGASSYGVGLGNWTVKQADHWLFEKTGLKNGDAISDLVGWEYQGPPLRNDPSLIVLAQSKMDDKWKPDPDNYTTTIYNGPKGNFVFNAATCWWSMPLSSPPSFRNPPGKDFTKEDVRVQQMTRNLLNRARSVQAGK</sequence>
<dbReference type="InterPro" id="IPR046540">
    <property type="entry name" value="DMFA2_C"/>
</dbReference>
<protein>
    <recommendedName>
        <fullName evidence="1">N,N-dimethylformamidase beta subunit-like C-terminal domain-containing protein</fullName>
    </recommendedName>
</protein>
<name>A0A6C0GKM0_9BACT</name>
<organism evidence="2 3">
    <name type="scientific">Rhodocytophaga rosea</name>
    <dbReference type="NCBI Taxonomy" id="2704465"/>
    <lineage>
        <taxon>Bacteria</taxon>
        <taxon>Pseudomonadati</taxon>
        <taxon>Bacteroidota</taxon>
        <taxon>Cytophagia</taxon>
        <taxon>Cytophagales</taxon>
        <taxon>Rhodocytophagaceae</taxon>
        <taxon>Rhodocytophaga</taxon>
    </lineage>
</organism>
<proteinExistence type="predicted"/>
<dbReference type="Pfam" id="PF20254">
    <property type="entry name" value="DMFA2_C"/>
    <property type="match status" value="1"/>
</dbReference>
<accession>A0A6C0GKM0</accession>
<dbReference type="Proteomes" id="UP000480178">
    <property type="component" value="Chromosome"/>
</dbReference>
<evidence type="ECO:0000313" key="2">
    <source>
        <dbReference type="EMBL" id="QHT68180.1"/>
    </source>
</evidence>
<dbReference type="EMBL" id="CP048222">
    <property type="protein sequence ID" value="QHT68180.1"/>
    <property type="molecule type" value="Genomic_DNA"/>
</dbReference>
<evidence type="ECO:0000259" key="1">
    <source>
        <dbReference type="Pfam" id="PF20254"/>
    </source>
</evidence>
<feature type="domain" description="N,N-dimethylformamidase beta subunit-like C-terminal" evidence="1">
    <location>
        <begin position="104"/>
        <end position="456"/>
    </location>
</feature>
<gene>
    <name evidence="2" type="ORF">GXP67_16790</name>
</gene>
<dbReference type="KEGG" id="rhoz:GXP67_16790"/>
<keyword evidence="3" id="KW-1185">Reference proteome</keyword>
<dbReference type="AlphaFoldDB" id="A0A6C0GKM0"/>